<accession>A0A0V0HCX8</accession>
<sequence>MFFLRFFDILYLPRFSILLPLQIPHSLILPNGFSLLTPIGQILYLQMLLILSELMFLFHKSPLDLKGGSCQIQKTLYKPQRQMTCVAINTHLLILKNLKLQLWGCLKLQRHLLLPLLLSLVVPP</sequence>
<dbReference type="AlphaFoldDB" id="A0A0V0HCX8"/>
<protein>
    <submittedName>
        <fullName evidence="1">Putative ovule protein</fullName>
    </submittedName>
</protein>
<dbReference type="EMBL" id="GEDG01022688">
    <property type="protein sequence ID" value="JAP17307.1"/>
    <property type="molecule type" value="Transcribed_RNA"/>
</dbReference>
<name>A0A0V0HCX8_SOLCH</name>
<evidence type="ECO:0000313" key="1">
    <source>
        <dbReference type="EMBL" id="JAP17307.1"/>
    </source>
</evidence>
<reference evidence="1" key="1">
    <citation type="submission" date="2015-12" db="EMBL/GenBank/DDBJ databases">
        <title>Gene expression during late stages of embryo sac development: a critical building block for successful pollen-pistil interactions.</title>
        <authorList>
            <person name="Liu Y."/>
            <person name="Joly V."/>
            <person name="Sabar M."/>
            <person name="Matton D.P."/>
        </authorList>
    </citation>
    <scope>NUCLEOTIDE SEQUENCE</scope>
</reference>
<proteinExistence type="predicted"/>
<organism evidence="1">
    <name type="scientific">Solanum chacoense</name>
    <name type="common">Chaco potato</name>
    <dbReference type="NCBI Taxonomy" id="4108"/>
    <lineage>
        <taxon>Eukaryota</taxon>
        <taxon>Viridiplantae</taxon>
        <taxon>Streptophyta</taxon>
        <taxon>Embryophyta</taxon>
        <taxon>Tracheophyta</taxon>
        <taxon>Spermatophyta</taxon>
        <taxon>Magnoliopsida</taxon>
        <taxon>eudicotyledons</taxon>
        <taxon>Gunneridae</taxon>
        <taxon>Pentapetalae</taxon>
        <taxon>asterids</taxon>
        <taxon>lamiids</taxon>
        <taxon>Solanales</taxon>
        <taxon>Solanaceae</taxon>
        <taxon>Solanoideae</taxon>
        <taxon>Solaneae</taxon>
        <taxon>Solanum</taxon>
    </lineage>
</organism>